<dbReference type="EMBL" id="AZGZ01000001">
    <property type="protein sequence ID" value="KZZ98050.1"/>
    <property type="molecule type" value="Genomic_DNA"/>
</dbReference>
<dbReference type="SMART" id="SM00212">
    <property type="entry name" value="UBCc"/>
    <property type="match status" value="1"/>
</dbReference>
<evidence type="ECO:0000256" key="5">
    <source>
        <dbReference type="PROSITE-ProRule" id="PRU10133"/>
    </source>
</evidence>
<dbReference type="PANTHER" id="PTHR24068">
    <property type="entry name" value="UBIQUITIN-CONJUGATING ENZYME E2"/>
    <property type="match status" value="1"/>
</dbReference>
<dbReference type="GO" id="GO:0006511">
    <property type="term" value="P:ubiquitin-dependent protein catabolic process"/>
    <property type="evidence" value="ECO:0007669"/>
    <property type="project" value="EnsemblFungi"/>
</dbReference>
<evidence type="ECO:0000256" key="6">
    <source>
        <dbReference type="RuleBase" id="RU362109"/>
    </source>
</evidence>
<keyword evidence="1" id="KW-0808">Transferase</keyword>
<keyword evidence="3 6" id="KW-0833">Ubl conjugation pathway</keyword>
<dbReference type="SUPFAM" id="SSF46934">
    <property type="entry name" value="UBA-like"/>
    <property type="match status" value="1"/>
</dbReference>
<dbReference type="GO" id="GO:0036503">
    <property type="term" value="P:ERAD pathway"/>
    <property type="evidence" value="ECO:0007669"/>
    <property type="project" value="EnsemblFungi"/>
</dbReference>
<dbReference type="Proteomes" id="UP000242877">
    <property type="component" value="Unassembled WGS sequence"/>
</dbReference>
<dbReference type="InterPro" id="IPR016135">
    <property type="entry name" value="UBQ-conjugating_enzyme/RWD"/>
</dbReference>
<feature type="domain" description="UBC core" evidence="7">
    <location>
        <begin position="7"/>
        <end position="157"/>
    </location>
</feature>
<evidence type="ECO:0000256" key="1">
    <source>
        <dbReference type="ARBA" id="ARBA00022679"/>
    </source>
</evidence>
<evidence type="ECO:0000313" key="9">
    <source>
        <dbReference type="Proteomes" id="UP000242877"/>
    </source>
</evidence>
<dbReference type="PROSITE" id="PS50127">
    <property type="entry name" value="UBC_2"/>
    <property type="match status" value="1"/>
</dbReference>
<dbReference type="PROSITE" id="PS00183">
    <property type="entry name" value="UBC_1"/>
    <property type="match status" value="1"/>
</dbReference>
<dbReference type="GO" id="GO:0016050">
    <property type="term" value="P:vesicle organization"/>
    <property type="evidence" value="ECO:0007669"/>
    <property type="project" value="EnsemblFungi"/>
</dbReference>
<comment type="similarity">
    <text evidence="6">Belongs to the ubiquitin-conjugating enzyme family.</text>
</comment>
<keyword evidence="2 6" id="KW-0547">Nucleotide-binding</keyword>
<dbReference type="AlphaFoldDB" id="A0A166PNN6"/>
<evidence type="ECO:0000313" key="8">
    <source>
        <dbReference type="EMBL" id="KZZ98050.1"/>
    </source>
</evidence>
<dbReference type="SUPFAM" id="SSF54495">
    <property type="entry name" value="UBC-like"/>
    <property type="match status" value="1"/>
</dbReference>
<dbReference type="InterPro" id="IPR009060">
    <property type="entry name" value="UBA-like_sf"/>
</dbReference>
<reference evidence="8 9" key="1">
    <citation type="journal article" date="2016" name="Genome Biol. Evol.">
        <title>Divergent and convergent evolution of fungal pathogenicity.</title>
        <authorList>
            <person name="Shang Y."/>
            <person name="Xiao G."/>
            <person name="Zheng P."/>
            <person name="Cen K."/>
            <person name="Zhan S."/>
            <person name="Wang C."/>
        </authorList>
    </citation>
    <scope>NUCLEOTIDE SEQUENCE [LARGE SCALE GENOMIC DNA]</scope>
    <source>
        <strain evidence="8 9">ARSEF 7405</strain>
    </source>
</reference>
<dbReference type="Gene3D" id="3.10.110.10">
    <property type="entry name" value="Ubiquitin Conjugating Enzyme"/>
    <property type="match status" value="1"/>
</dbReference>
<protein>
    <submittedName>
        <fullName evidence="8">Ubiquitin-conjugating enzyme/RWD-like protein</fullName>
    </submittedName>
</protein>
<dbReference type="GO" id="GO:0070628">
    <property type="term" value="F:proteasome binding"/>
    <property type="evidence" value="ECO:0007669"/>
    <property type="project" value="EnsemblFungi"/>
</dbReference>
<dbReference type="Pfam" id="PF00179">
    <property type="entry name" value="UQ_con"/>
    <property type="match status" value="1"/>
</dbReference>
<dbReference type="OrthoDB" id="9993688at2759"/>
<dbReference type="InterPro" id="IPR000608">
    <property type="entry name" value="UBC"/>
</dbReference>
<gene>
    <name evidence="8" type="ORF">AAP_00311</name>
</gene>
<proteinExistence type="inferred from homology"/>
<organism evidence="8 9">
    <name type="scientific">Ascosphaera apis ARSEF 7405</name>
    <dbReference type="NCBI Taxonomy" id="392613"/>
    <lineage>
        <taxon>Eukaryota</taxon>
        <taxon>Fungi</taxon>
        <taxon>Dikarya</taxon>
        <taxon>Ascomycota</taxon>
        <taxon>Pezizomycotina</taxon>
        <taxon>Eurotiomycetes</taxon>
        <taxon>Eurotiomycetidae</taxon>
        <taxon>Onygenales</taxon>
        <taxon>Ascosphaeraceae</taxon>
        <taxon>Ascosphaera</taxon>
    </lineage>
</organism>
<evidence type="ECO:0000256" key="2">
    <source>
        <dbReference type="ARBA" id="ARBA00022741"/>
    </source>
</evidence>
<sequence length="241" mass="26672">MPQLAPHIVRRLMKELAAVREDAHITHLSIESKNGDDDISCLKGSFPGPKDSPYEGGTFWVDIVIPLEYPFKPPHMKFITRVWHPNVSSQTGTICLDTIGKAWSPIFTLKSTLISLQSLLATPEPNDPQDAEVARMLLKHPKEYERVARSWSVKYAGAPRTEADNVSESALRESASAASQEEAQMIAQCQGFEPRLVQQFCSMGFDVPGVVEAFIREGIPRGSAMLSEVQVNNVTVRLLGE</sequence>
<name>A0A166PNN6_9EURO</name>
<evidence type="ECO:0000256" key="4">
    <source>
        <dbReference type="ARBA" id="ARBA00022840"/>
    </source>
</evidence>
<keyword evidence="4 6" id="KW-0067">ATP-binding</keyword>
<evidence type="ECO:0000259" key="7">
    <source>
        <dbReference type="PROSITE" id="PS50127"/>
    </source>
</evidence>
<accession>A0A166PNN6</accession>
<dbReference type="GO" id="GO:0004842">
    <property type="term" value="F:ubiquitin-protein transferase activity"/>
    <property type="evidence" value="ECO:0007669"/>
    <property type="project" value="EnsemblFungi"/>
</dbReference>
<dbReference type="VEuPathDB" id="FungiDB:AAP_00311"/>
<evidence type="ECO:0000256" key="3">
    <source>
        <dbReference type="ARBA" id="ARBA00022786"/>
    </source>
</evidence>
<feature type="active site" description="Glycyl thioester intermediate" evidence="5">
    <location>
        <position position="95"/>
    </location>
</feature>
<dbReference type="InterPro" id="IPR023313">
    <property type="entry name" value="UBQ-conjugating_AS"/>
</dbReference>
<dbReference type="GO" id="GO:0005524">
    <property type="term" value="F:ATP binding"/>
    <property type="evidence" value="ECO:0007669"/>
    <property type="project" value="UniProtKB-UniRule"/>
</dbReference>
<keyword evidence="9" id="KW-1185">Reference proteome</keyword>
<comment type="caution">
    <text evidence="8">The sequence shown here is derived from an EMBL/GenBank/DDBJ whole genome shotgun (WGS) entry which is preliminary data.</text>
</comment>